<dbReference type="PRINTS" id="PR00723">
    <property type="entry name" value="SUBTILISIN"/>
</dbReference>
<dbReference type="OrthoDB" id="9795680at2"/>
<evidence type="ECO:0000313" key="10">
    <source>
        <dbReference type="Proteomes" id="UP000326287"/>
    </source>
</evidence>
<keyword evidence="4 5" id="KW-0720">Serine protease</keyword>
<evidence type="ECO:0000256" key="3">
    <source>
        <dbReference type="ARBA" id="ARBA00022801"/>
    </source>
</evidence>
<reference evidence="9 10" key="1">
    <citation type="submission" date="2019-02" db="EMBL/GenBank/DDBJ databases">
        <authorList>
            <person name="Li S.-H."/>
        </authorList>
    </citation>
    <scope>NUCLEOTIDE SEQUENCE [LARGE SCALE GENOMIC DNA]</scope>
    <source>
        <strain evidence="9 10">IMCC14385</strain>
    </source>
</reference>
<gene>
    <name evidence="9" type="ORF">EY643_14375</name>
</gene>
<sequence length="654" mass="70132">MRLMAHTRAILTAAIAATSLCTSASEEHLHVMLQGESASAMADLVQAQGGELTHKLPVIDAVGAQLSRAQLDAILTSDEVLRHIDDLAFDPPDDNRPERTSCDVGGYLQLQFDELGLEWQLLNKTDKAVRASQLTLDWPHEWGAATMLSLGDTQWTGSQLPSAPGGLTLNFTGDKAPALRGSGHLKVRFANSSKRPGPERQNLFSSEITFGPDCTLSSPPAYPDNHNDFYYATVTGADNLHRHHIRGQGVTVAMLDSGLWEHDSLALDTSGAPRVVARYDAISGHEVNEAFDESGHGSHLTSVLAHSGPTLRDGKATGTYKGIAPDVKLAVIKAFNVEGQGGMLDIVRGVQWAIDNQAKHNIRVLNLSFASRPRWPYFLDPVNQAVMRAWQAGIVVVAAAGNEGPEPMSVGSPGNLPYIITVGAVTDSWTPLDRSDDYVPDFSSRGPTPSAHIKPDIVAPGGHMTGLTRPGSSLTTDHPEYLLDTGEFVMTGSSQAAALVSGLVALLLQLEPQLTPDNVKCMLTSSADPAINRDGLLAYSPFEQGQGYVSVTRALTLGARDCANEGLNLEHDISGKDHFEGPAVMSEDGEITLPGLEQMLSPAPPAKGASDIRTWGVKAHIERLPPGASDSPDSPFNWEQLYQIEKKRMEEIGN</sequence>
<name>A0A5P9NN98_9GAMM</name>
<dbReference type="InterPro" id="IPR050131">
    <property type="entry name" value="Peptidase_S8_subtilisin-like"/>
</dbReference>
<feature type="signal peptide" evidence="7">
    <location>
        <begin position="1"/>
        <end position="24"/>
    </location>
</feature>
<dbReference type="EMBL" id="CP036422">
    <property type="protein sequence ID" value="QFU76744.1"/>
    <property type="molecule type" value="Genomic_DNA"/>
</dbReference>
<dbReference type="GO" id="GO:0004252">
    <property type="term" value="F:serine-type endopeptidase activity"/>
    <property type="evidence" value="ECO:0007669"/>
    <property type="project" value="UniProtKB-UniRule"/>
</dbReference>
<dbReference type="GO" id="GO:0006508">
    <property type="term" value="P:proteolysis"/>
    <property type="evidence" value="ECO:0007669"/>
    <property type="project" value="UniProtKB-KW"/>
</dbReference>
<feature type="domain" description="Peptidase S8/S53" evidence="8">
    <location>
        <begin position="247"/>
        <end position="545"/>
    </location>
</feature>
<dbReference type="PROSITE" id="PS00136">
    <property type="entry name" value="SUBTILASE_ASP"/>
    <property type="match status" value="1"/>
</dbReference>
<keyword evidence="2 5" id="KW-0645">Protease</keyword>
<feature type="chain" id="PRO_5024910927" evidence="7">
    <location>
        <begin position="25"/>
        <end position="654"/>
    </location>
</feature>
<dbReference type="InterPro" id="IPR000209">
    <property type="entry name" value="Peptidase_S8/S53_dom"/>
</dbReference>
<dbReference type="AlphaFoldDB" id="A0A5P9NN98"/>
<dbReference type="KEGG" id="halc:EY643_14375"/>
<accession>A0A5P9NN98</accession>
<dbReference type="CDD" id="cd07487">
    <property type="entry name" value="Peptidases_S8_1"/>
    <property type="match status" value="1"/>
</dbReference>
<dbReference type="InterPro" id="IPR023827">
    <property type="entry name" value="Peptidase_S8_Asp-AS"/>
</dbReference>
<dbReference type="InterPro" id="IPR036852">
    <property type="entry name" value="Peptidase_S8/S53_dom_sf"/>
</dbReference>
<comment type="similarity">
    <text evidence="1 5">Belongs to the peptidase S8 family.</text>
</comment>
<dbReference type="PROSITE" id="PS51892">
    <property type="entry name" value="SUBTILASE"/>
    <property type="match status" value="1"/>
</dbReference>
<dbReference type="InterPro" id="IPR015500">
    <property type="entry name" value="Peptidase_S8_subtilisin-rel"/>
</dbReference>
<evidence type="ECO:0000256" key="6">
    <source>
        <dbReference type="SAM" id="MobiDB-lite"/>
    </source>
</evidence>
<feature type="active site" description="Charge relay system" evidence="5">
    <location>
        <position position="494"/>
    </location>
</feature>
<dbReference type="Pfam" id="PF00082">
    <property type="entry name" value="Peptidase_S8"/>
    <property type="match status" value="1"/>
</dbReference>
<proteinExistence type="inferred from homology"/>
<evidence type="ECO:0000256" key="1">
    <source>
        <dbReference type="ARBA" id="ARBA00011073"/>
    </source>
</evidence>
<dbReference type="Gene3D" id="3.40.50.200">
    <property type="entry name" value="Peptidase S8/S53 domain"/>
    <property type="match status" value="1"/>
</dbReference>
<feature type="region of interest" description="Disordered" evidence="6">
    <location>
        <begin position="444"/>
        <end position="468"/>
    </location>
</feature>
<evidence type="ECO:0000256" key="2">
    <source>
        <dbReference type="ARBA" id="ARBA00022670"/>
    </source>
</evidence>
<dbReference type="PANTHER" id="PTHR43806">
    <property type="entry name" value="PEPTIDASE S8"/>
    <property type="match status" value="1"/>
</dbReference>
<evidence type="ECO:0000313" key="9">
    <source>
        <dbReference type="EMBL" id="QFU76744.1"/>
    </source>
</evidence>
<keyword evidence="7" id="KW-0732">Signal</keyword>
<protein>
    <submittedName>
        <fullName evidence="9">Alkaline serine protease</fullName>
    </submittedName>
</protein>
<feature type="active site" description="Charge relay system" evidence="5">
    <location>
        <position position="256"/>
    </location>
</feature>
<evidence type="ECO:0000256" key="5">
    <source>
        <dbReference type="PROSITE-ProRule" id="PRU01240"/>
    </source>
</evidence>
<keyword evidence="10" id="KW-1185">Reference proteome</keyword>
<evidence type="ECO:0000256" key="4">
    <source>
        <dbReference type="ARBA" id="ARBA00022825"/>
    </source>
</evidence>
<evidence type="ECO:0000259" key="8">
    <source>
        <dbReference type="Pfam" id="PF00082"/>
    </source>
</evidence>
<dbReference type="SUPFAM" id="SSF52743">
    <property type="entry name" value="Subtilisin-like"/>
    <property type="match status" value="1"/>
</dbReference>
<dbReference type="Proteomes" id="UP000326287">
    <property type="component" value="Chromosome"/>
</dbReference>
<organism evidence="9 10">
    <name type="scientific">Halioglobus maricola</name>
    <dbReference type="NCBI Taxonomy" id="2601894"/>
    <lineage>
        <taxon>Bacteria</taxon>
        <taxon>Pseudomonadati</taxon>
        <taxon>Pseudomonadota</taxon>
        <taxon>Gammaproteobacteria</taxon>
        <taxon>Cellvibrionales</taxon>
        <taxon>Halieaceae</taxon>
        <taxon>Halioglobus</taxon>
    </lineage>
</organism>
<keyword evidence="3 5" id="KW-0378">Hydrolase</keyword>
<dbReference type="PANTHER" id="PTHR43806:SF65">
    <property type="entry name" value="SERINE PROTEASE APRX"/>
    <property type="match status" value="1"/>
</dbReference>
<feature type="active site" description="Charge relay system" evidence="5">
    <location>
        <position position="296"/>
    </location>
</feature>
<evidence type="ECO:0000256" key="7">
    <source>
        <dbReference type="SAM" id="SignalP"/>
    </source>
</evidence>